<dbReference type="Gene3D" id="2.40.100.10">
    <property type="entry name" value="Cyclophilin-like"/>
    <property type="match status" value="1"/>
</dbReference>
<evidence type="ECO:0000313" key="4">
    <source>
        <dbReference type="Proteomes" id="UP000051790"/>
    </source>
</evidence>
<dbReference type="AlphaFoldDB" id="A0A0R1RFU7"/>
<feature type="domain" description="6-phospho-N-acetylmuramidase C-terminal" evidence="1">
    <location>
        <begin position="272"/>
        <end position="367"/>
    </location>
</feature>
<dbReference type="InterPro" id="IPR013785">
    <property type="entry name" value="Aldolase_TIM"/>
</dbReference>
<feature type="domain" description="6-phospho-N-acetylmuramidase N-terminal" evidence="2">
    <location>
        <begin position="24"/>
        <end position="253"/>
    </location>
</feature>
<evidence type="ECO:0000259" key="2">
    <source>
        <dbReference type="Pfam" id="PF19200"/>
    </source>
</evidence>
<dbReference type="InterPro" id="IPR029000">
    <property type="entry name" value="Cyclophilin-like_dom_sf"/>
</dbReference>
<organism evidence="3 4">
    <name type="scientific">Lacticaseibacillus manihotivorans DSM 13343 = JCM 12514</name>
    <dbReference type="NCBI Taxonomy" id="1423769"/>
    <lineage>
        <taxon>Bacteria</taxon>
        <taxon>Bacillati</taxon>
        <taxon>Bacillota</taxon>
        <taxon>Bacilli</taxon>
        <taxon>Lactobacillales</taxon>
        <taxon>Lactobacillaceae</taxon>
        <taxon>Lacticaseibacillus</taxon>
    </lineage>
</organism>
<comment type="caution">
    <text evidence="3">The sequence shown here is derived from an EMBL/GenBank/DDBJ whole genome shotgun (WGS) entry which is preliminary data.</text>
</comment>
<dbReference type="SUPFAM" id="SSF51445">
    <property type="entry name" value="(Trans)glycosidases"/>
    <property type="match status" value="1"/>
</dbReference>
<dbReference type="InterPro" id="IPR043894">
    <property type="entry name" value="MupG_C"/>
</dbReference>
<protein>
    <submittedName>
        <fullName evidence="3">Outer surface protein</fullName>
    </submittedName>
</protein>
<evidence type="ECO:0000259" key="1">
    <source>
        <dbReference type="Pfam" id="PF05913"/>
    </source>
</evidence>
<accession>A0A0R1RFU7</accession>
<dbReference type="InterPro" id="IPR017853">
    <property type="entry name" value="GH"/>
</dbReference>
<dbReference type="Pfam" id="PF05913">
    <property type="entry name" value="MupG_C"/>
    <property type="match status" value="1"/>
</dbReference>
<keyword evidence="4" id="KW-1185">Reference proteome</keyword>
<dbReference type="Pfam" id="PF19200">
    <property type="entry name" value="MupG_N"/>
    <property type="match status" value="1"/>
</dbReference>
<dbReference type="SUPFAM" id="SSF50891">
    <property type="entry name" value="Cyclophilin-like"/>
    <property type="match status" value="1"/>
</dbReference>
<dbReference type="PANTHER" id="PTHR38435">
    <property type="match status" value="1"/>
</dbReference>
<reference evidence="3 4" key="1">
    <citation type="journal article" date="2015" name="Genome Announc.">
        <title>Expanding the biotechnology potential of lactobacilli through comparative genomics of 213 strains and associated genera.</title>
        <authorList>
            <person name="Sun Z."/>
            <person name="Harris H.M."/>
            <person name="McCann A."/>
            <person name="Guo C."/>
            <person name="Argimon S."/>
            <person name="Zhang W."/>
            <person name="Yang X."/>
            <person name="Jeffery I.B."/>
            <person name="Cooney J.C."/>
            <person name="Kagawa T.F."/>
            <person name="Liu W."/>
            <person name="Song Y."/>
            <person name="Salvetti E."/>
            <person name="Wrobel A."/>
            <person name="Rasinkangas P."/>
            <person name="Parkhill J."/>
            <person name="Rea M.C."/>
            <person name="O'Sullivan O."/>
            <person name="Ritari J."/>
            <person name="Douillard F.P."/>
            <person name="Paul Ross R."/>
            <person name="Yang R."/>
            <person name="Briner A.E."/>
            <person name="Felis G.E."/>
            <person name="de Vos W.M."/>
            <person name="Barrangou R."/>
            <person name="Klaenhammer T.R."/>
            <person name="Caufield P.W."/>
            <person name="Cui Y."/>
            <person name="Zhang H."/>
            <person name="O'Toole P.W."/>
        </authorList>
    </citation>
    <scope>NUCLEOTIDE SEQUENCE [LARGE SCALE GENOMIC DNA]</scope>
    <source>
        <strain evidence="3 4">DSM 13343</strain>
    </source>
</reference>
<dbReference type="InterPro" id="IPR008589">
    <property type="entry name" value="MupG"/>
</dbReference>
<dbReference type="Gene3D" id="3.20.20.70">
    <property type="entry name" value="Aldolase class I"/>
    <property type="match status" value="1"/>
</dbReference>
<dbReference type="Proteomes" id="UP000051790">
    <property type="component" value="Unassembled WGS sequence"/>
</dbReference>
<dbReference type="EMBL" id="AZEU01000038">
    <property type="protein sequence ID" value="KRL52427.1"/>
    <property type="molecule type" value="Genomic_DNA"/>
</dbReference>
<dbReference type="PATRIC" id="fig|1423769.4.peg.2590"/>
<sequence>MAALPILLSNLCLSIADEGGMSMLGCSVYLSSKLSNSDFEYLKQMKQIGCHGVFTSLHIPEDDPQVLIDRVTQLGSWCRQLNLNLIADISDDGFARLQWRLDEPDSILASGVTGLRIDYGISMQAIATLTHAMPVALNASTLTQADVEQLQLFGANFKRLEAWHNYYPRPETGLARDWFDEKNHWLHQLGITTQAFIPGDGGLRGPLFQRLPTLEAHRIYSPLAAFVELIHQGVDRIYIGDKTISKSSQVALSQYLTEDVISLHLDRVSPVLQNLVWHNRPDVARDVVRLEEGRTKQLLDPTPRNADQPRLRGSLTVDNERYGRYAGELQLTKCDLLPDEKVNVLGRVCVADRPLLDLIGANTAIQLIQEE</sequence>
<dbReference type="PANTHER" id="PTHR38435:SF2">
    <property type="entry name" value="DUF871 DOMAIN-CONTAINING PROTEIN"/>
    <property type="match status" value="1"/>
</dbReference>
<name>A0A0R1RFU7_9LACO</name>
<gene>
    <name evidence="3" type="ORF">FD01_GL002402</name>
</gene>
<proteinExistence type="predicted"/>
<dbReference type="InterPro" id="IPR043797">
    <property type="entry name" value="MupG_N"/>
</dbReference>
<evidence type="ECO:0000313" key="3">
    <source>
        <dbReference type="EMBL" id="KRL52427.1"/>
    </source>
</evidence>